<dbReference type="eggNOG" id="COG2329">
    <property type="taxonomic scope" value="Bacteria"/>
</dbReference>
<dbReference type="SUPFAM" id="SSF54909">
    <property type="entry name" value="Dimeric alpha+beta barrel"/>
    <property type="match status" value="1"/>
</dbReference>
<accession>F1Z4W8</accession>
<name>F1Z4W8_9SPHN</name>
<dbReference type="InterPro" id="IPR052936">
    <property type="entry name" value="Jasmonate_Hydroxylase-like"/>
</dbReference>
<keyword evidence="4" id="KW-1185">Reference proteome</keyword>
<dbReference type="EMBL" id="AEWJ01000023">
    <property type="protein sequence ID" value="EGD60071.1"/>
    <property type="molecule type" value="Genomic_DNA"/>
</dbReference>
<dbReference type="InParanoid" id="F1Z4W8"/>
<dbReference type="AlphaFoldDB" id="F1Z4W8"/>
<dbReference type="Pfam" id="PF03992">
    <property type="entry name" value="ABM"/>
    <property type="match status" value="1"/>
</dbReference>
<evidence type="ECO:0000313" key="4">
    <source>
        <dbReference type="Proteomes" id="UP000004728"/>
    </source>
</evidence>
<organism evidence="3 4">
    <name type="scientific">Novosphingobium nitrogenifigens DSM 19370</name>
    <dbReference type="NCBI Taxonomy" id="983920"/>
    <lineage>
        <taxon>Bacteria</taxon>
        <taxon>Pseudomonadati</taxon>
        <taxon>Pseudomonadota</taxon>
        <taxon>Alphaproteobacteria</taxon>
        <taxon>Sphingomonadales</taxon>
        <taxon>Sphingomonadaceae</taxon>
        <taxon>Novosphingobium</taxon>
    </lineage>
</organism>
<dbReference type="RefSeq" id="WP_008069007.1">
    <property type="nucleotide sequence ID" value="NZ_AQWK01000005.1"/>
</dbReference>
<dbReference type="InterPro" id="IPR007138">
    <property type="entry name" value="ABM_dom"/>
</dbReference>
<dbReference type="OrthoDB" id="9797060at2"/>
<protein>
    <recommendedName>
        <fullName evidence="2">ABM domain-containing protein</fullName>
    </recommendedName>
</protein>
<dbReference type="Proteomes" id="UP000004728">
    <property type="component" value="Unassembled WGS sequence"/>
</dbReference>
<proteinExistence type="predicted"/>
<dbReference type="PANTHER" id="PTHR37811">
    <property type="entry name" value="BLL5343 PROTEIN"/>
    <property type="match status" value="1"/>
</dbReference>
<comment type="caution">
    <text evidence="3">The sequence shown here is derived from an EMBL/GenBank/DDBJ whole genome shotgun (WGS) entry which is preliminary data.</text>
</comment>
<dbReference type="HOGENOM" id="CLU_127039_2_0_5"/>
<gene>
    <name evidence="3" type="ORF">Y88_1945</name>
</gene>
<dbReference type="PANTHER" id="PTHR37811:SF2">
    <property type="entry name" value="ABM DOMAIN-CONTAINING PROTEIN"/>
    <property type="match status" value="1"/>
</dbReference>
<sequence>MYLVVFRNRKRADIDSAAYAADADRMDELARAQPGFLSFKSYVADDGEVIALSEWADEAAALAWRRVAEHAEVQAKGRRDYYESYTLFAGTPGRVHRFPSEPTDGAEPADRAEPC</sequence>
<evidence type="ECO:0000313" key="3">
    <source>
        <dbReference type="EMBL" id="EGD60071.1"/>
    </source>
</evidence>
<reference evidence="3 4" key="1">
    <citation type="journal article" date="2012" name="J. Bacteriol.">
        <title>Draft Genome Sequence of Novosphingobium nitrogenifigens Y88T.</title>
        <authorList>
            <person name="Strabala T.J."/>
            <person name="Macdonald L."/>
            <person name="Liu V."/>
            <person name="Smit A.M."/>
        </authorList>
    </citation>
    <scope>NUCLEOTIDE SEQUENCE [LARGE SCALE GENOMIC DNA]</scope>
    <source>
        <strain evidence="3 4">DSM 19370</strain>
    </source>
</reference>
<feature type="region of interest" description="Disordered" evidence="1">
    <location>
        <begin position="92"/>
        <end position="115"/>
    </location>
</feature>
<feature type="domain" description="ABM" evidence="2">
    <location>
        <begin position="1"/>
        <end position="75"/>
    </location>
</feature>
<dbReference type="InterPro" id="IPR011008">
    <property type="entry name" value="Dimeric_a/b-barrel"/>
</dbReference>
<evidence type="ECO:0000256" key="1">
    <source>
        <dbReference type="SAM" id="MobiDB-lite"/>
    </source>
</evidence>
<evidence type="ECO:0000259" key="2">
    <source>
        <dbReference type="Pfam" id="PF03992"/>
    </source>
</evidence>
<dbReference type="Gene3D" id="3.30.70.100">
    <property type="match status" value="1"/>
</dbReference>
<dbReference type="STRING" id="983920.Y88_1945"/>